<dbReference type="Proteomes" id="UP001271789">
    <property type="component" value="Unassembled WGS sequence"/>
</dbReference>
<gene>
    <name evidence="1" type="ORF">MsAg5_10270</name>
</gene>
<sequence>MQQNPAAPEKKPGVIVTKYGDEIVTEERQRIRILVRELNAGREGFTIPELQERLGFATYAGAKKFAKNISKNNPELFRYESPTITLPAHIIFKKQKF</sequence>
<organism evidence="1 2">
    <name type="scientific">Methanolapillus africanus</name>
    <dbReference type="NCBI Taxonomy" id="3028297"/>
    <lineage>
        <taxon>Archaea</taxon>
        <taxon>Methanobacteriati</taxon>
        <taxon>Methanobacteriota</taxon>
        <taxon>Stenosarchaea group</taxon>
        <taxon>Methanomicrobia</taxon>
        <taxon>Methanosarcinales</taxon>
        <taxon>Methanosarcinaceae</taxon>
        <taxon>Methanolapillus</taxon>
    </lineage>
</organism>
<evidence type="ECO:0000313" key="2">
    <source>
        <dbReference type="Proteomes" id="UP001271789"/>
    </source>
</evidence>
<dbReference type="EMBL" id="JAWDKD010000018">
    <property type="protein sequence ID" value="MDV0447151.1"/>
    <property type="molecule type" value="Genomic_DNA"/>
</dbReference>
<name>A0AAE4MJL5_9EURY</name>
<protein>
    <submittedName>
        <fullName evidence="1">Uncharacterized protein</fullName>
    </submittedName>
</protein>
<keyword evidence="2" id="KW-1185">Reference proteome</keyword>
<comment type="caution">
    <text evidence="1">The sequence shown here is derived from an EMBL/GenBank/DDBJ whole genome shotgun (WGS) entry which is preliminary data.</text>
</comment>
<accession>A0AAE4MJL5</accession>
<dbReference type="RefSeq" id="WP_338099568.1">
    <property type="nucleotide sequence ID" value="NZ_JAWDKD010000018.1"/>
</dbReference>
<proteinExistence type="predicted"/>
<reference evidence="1" key="1">
    <citation type="submission" date="2023-06" db="EMBL/GenBank/DDBJ databases">
        <title>Genome sequence of Methanosarcinaceae archaeon Ag5.</title>
        <authorList>
            <person name="Protasov E."/>
            <person name="Platt K."/>
            <person name="Poehlein A."/>
            <person name="Daniel R."/>
            <person name="Brune A."/>
        </authorList>
    </citation>
    <scope>NUCLEOTIDE SEQUENCE</scope>
    <source>
        <strain evidence="1">Ag5</strain>
    </source>
</reference>
<evidence type="ECO:0000313" key="1">
    <source>
        <dbReference type="EMBL" id="MDV0447151.1"/>
    </source>
</evidence>
<dbReference type="AlphaFoldDB" id="A0AAE4MJL5"/>